<name>A0A2M8F0N7_9BACT</name>
<evidence type="ECO:0000313" key="2">
    <source>
        <dbReference type="Proteomes" id="UP000231383"/>
    </source>
</evidence>
<reference evidence="2" key="1">
    <citation type="submission" date="2017-09" db="EMBL/GenBank/DDBJ databases">
        <title>Depth-based differentiation of microbial function through sediment-hosted aquifers and enrichment of novel symbionts in the deep terrestrial subsurface.</title>
        <authorList>
            <person name="Probst A.J."/>
            <person name="Ladd B."/>
            <person name="Jarett J.K."/>
            <person name="Geller-Mcgrath D.E."/>
            <person name="Sieber C.M.K."/>
            <person name="Emerson J.B."/>
            <person name="Anantharaman K."/>
            <person name="Thomas B.C."/>
            <person name="Malmstrom R."/>
            <person name="Stieglmeier M."/>
            <person name="Klingl A."/>
            <person name="Woyke T."/>
            <person name="Ryan C.M."/>
            <person name="Banfield J.F."/>
        </authorList>
    </citation>
    <scope>NUCLEOTIDE SEQUENCE [LARGE SCALE GENOMIC DNA]</scope>
</reference>
<proteinExistence type="predicted"/>
<dbReference type="Proteomes" id="UP000231383">
    <property type="component" value="Unassembled WGS sequence"/>
</dbReference>
<sequence>MVNAYHKVSFHGIDMEVPHVPLREFVTICVIPDRKRDLIEFRFWWNKKLVHTVVLSKTLFPSVHF</sequence>
<evidence type="ECO:0000313" key="1">
    <source>
        <dbReference type="EMBL" id="PJC32848.1"/>
    </source>
</evidence>
<organism evidence="1 2">
    <name type="scientific">Candidatus Roizmanbacteria bacterium CG_4_9_14_0_2_um_filter_39_13</name>
    <dbReference type="NCBI Taxonomy" id="1974839"/>
    <lineage>
        <taxon>Bacteria</taxon>
        <taxon>Candidatus Roizmaniibacteriota</taxon>
    </lineage>
</organism>
<protein>
    <submittedName>
        <fullName evidence="1">Uncharacterized protein</fullName>
    </submittedName>
</protein>
<accession>A0A2M8F0N7</accession>
<gene>
    <name evidence="1" type="ORF">CO051_02410</name>
</gene>
<dbReference type="AlphaFoldDB" id="A0A2M8F0N7"/>
<dbReference type="EMBL" id="PFSC01000062">
    <property type="protein sequence ID" value="PJC32848.1"/>
    <property type="molecule type" value="Genomic_DNA"/>
</dbReference>
<comment type="caution">
    <text evidence="1">The sequence shown here is derived from an EMBL/GenBank/DDBJ whole genome shotgun (WGS) entry which is preliminary data.</text>
</comment>